<protein>
    <recommendedName>
        <fullName evidence="1">Tail specific protease domain-containing protein</fullName>
    </recommendedName>
</protein>
<dbReference type="Pfam" id="PF14684">
    <property type="entry name" value="Tricorn_C1"/>
    <property type="match status" value="1"/>
</dbReference>
<dbReference type="Gene3D" id="3.90.226.10">
    <property type="entry name" value="2-enoyl-CoA Hydratase, Chain A, domain 1"/>
    <property type="match status" value="1"/>
</dbReference>
<comment type="caution">
    <text evidence="2">The sequence shown here is derived from an EMBL/GenBank/DDBJ whole genome shotgun (WGS) entry which is preliminary data.</text>
</comment>
<dbReference type="CDD" id="cd07563">
    <property type="entry name" value="Peptidase_S41_IRBP"/>
    <property type="match status" value="1"/>
</dbReference>
<dbReference type="EMBL" id="SRLD01000048">
    <property type="protein sequence ID" value="TGE13872.1"/>
    <property type="molecule type" value="Genomic_DNA"/>
</dbReference>
<dbReference type="InterPro" id="IPR029045">
    <property type="entry name" value="ClpP/crotonase-like_dom_sf"/>
</dbReference>
<accession>A0A4Z0PGE8</accession>
<dbReference type="InterPro" id="IPR028204">
    <property type="entry name" value="Tricorn_C1"/>
</dbReference>
<dbReference type="AlphaFoldDB" id="A0A4Z0PGE8"/>
<dbReference type="SMART" id="SM00245">
    <property type="entry name" value="TSPc"/>
    <property type="match status" value="1"/>
</dbReference>
<dbReference type="OrthoDB" id="9812068at2"/>
<reference evidence="2 3" key="1">
    <citation type="submission" date="2019-04" db="EMBL/GenBank/DDBJ databases">
        <authorList>
            <person name="Feng G."/>
            <person name="Zhang J."/>
            <person name="Zhu H."/>
        </authorList>
    </citation>
    <scope>NUCLEOTIDE SEQUENCE [LARGE SCALE GENOMIC DNA]</scope>
    <source>
        <strain evidence="2 3">JCM 17223</strain>
    </source>
</reference>
<sequence>MRTTIPTLWLLLIVLLTTGSTLPVHNASQRVSQPEKDFEVFWQTYKDHYAFFRLHNVDWDKAYATYRPTITARTTAAELQATLIQMVKPLEDGHITLVKGDEFLYKGTSKRHSYKTEFREVQDAYWQTAYQTLQAAGFENVRAVGLVVGRYQLLYLSKSARNVGYIRLTRCFAELSGVMGTERQEKEDHQRLLALFDDAVREMSSCTAIILDVRGNGGGHSGPAMASRFASRRHLTHLVAERQPGGYERFSAPTPVYLAPNPQLHYDRQLIVLTNDGTASSAEELVVSLYQQPNVTTIGDNTAGMLSDMYQGRLSGKVQFTLSHQRYYAADSTLLESIGVPVRLPVAHSRKELEQHLDPAITKALQTIR</sequence>
<dbReference type="GO" id="GO:0006508">
    <property type="term" value="P:proteolysis"/>
    <property type="evidence" value="ECO:0007669"/>
    <property type="project" value="InterPro"/>
</dbReference>
<dbReference type="InterPro" id="IPR005151">
    <property type="entry name" value="Tail-specific_protease"/>
</dbReference>
<evidence type="ECO:0000259" key="1">
    <source>
        <dbReference type="SMART" id="SM00245"/>
    </source>
</evidence>
<dbReference type="RefSeq" id="WP_135499331.1">
    <property type="nucleotide sequence ID" value="NZ_SRLD01000048.1"/>
</dbReference>
<dbReference type="Pfam" id="PF03572">
    <property type="entry name" value="Peptidase_S41"/>
    <property type="match status" value="1"/>
</dbReference>
<dbReference type="SUPFAM" id="SSF52096">
    <property type="entry name" value="ClpP/crotonase"/>
    <property type="match status" value="1"/>
</dbReference>
<dbReference type="PANTHER" id="PTHR11261">
    <property type="entry name" value="INTERPHOTORECEPTOR RETINOID-BINDING PROTEIN"/>
    <property type="match status" value="1"/>
</dbReference>
<evidence type="ECO:0000313" key="3">
    <source>
        <dbReference type="Proteomes" id="UP000297739"/>
    </source>
</evidence>
<evidence type="ECO:0000313" key="2">
    <source>
        <dbReference type="EMBL" id="TGE13872.1"/>
    </source>
</evidence>
<feature type="domain" description="Tail specific protease" evidence="1">
    <location>
        <begin position="149"/>
        <end position="347"/>
    </location>
</feature>
<organism evidence="2 3">
    <name type="scientific">Hymenobacter elongatus</name>
    <dbReference type="NCBI Taxonomy" id="877208"/>
    <lineage>
        <taxon>Bacteria</taxon>
        <taxon>Pseudomonadati</taxon>
        <taxon>Bacteroidota</taxon>
        <taxon>Cytophagia</taxon>
        <taxon>Cytophagales</taxon>
        <taxon>Hymenobacteraceae</taxon>
        <taxon>Hymenobacter</taxon>
    </lineage>
</organism>
<dbReference type="PANTHER" id="PTHR11261:SF3">
    <property type="entry name" value="RETINOL-BINDING PROTEIN 3"/>
    <property type="match status" value="1"/>
</dbReference>
<gene>
    <name evidence="2" type="ORF">E5J99_18630</name>
</gene>
<dbReference type="Proteomes" id="UP000297739">
    <property type="component" value="Unassembled WGS sequence"/>
</dbReference>
<name>A0A4Z0PGE8_9BACT</name>
<dbReference type="GO" id="GO:0008236">
    <property type="term" value="F:serine-type peptidase activity"/>
    <property type="evidence" value="ECO:0007669"/>
    <property type="project" value="InterPro"/>
</dbReference>
<proteinExistence type="predicted"/>
<keyword evidence="3" id="KW-1185">Reference proteome</keyword>
<dbReference type="Gene3D" id="3.30.750.44">
    <property type="match status" value="1"/>
</dbReference>